<feature type="region of interest" description="Disordered" evidence="1">
    <location>
        <begin position="1"/>
        <end position="138"/>
    </location>
</feature>
<feature type="compositionally biased region" description="Basic and acidic residues" evidence="1">
    <location>
        <begin position="70"/>
        <end position="89"/>
    </location>
</feature>
<dbReference type="AlphaFoldDB" id="A0A9K3L9P9"/>
<dbReference type="Proteomes" id="UP000693970">
    <property type="component" value="Unassembled WGS sequence"/>
</dbReference>
<dbReference type="EMBL" id="JAGRRH010000015">
    <property type="protein sequence ID" value="KAG7357408.1"/>
    <property type="molecule type" value="Genomic_DNA"/>
</dbReference>
<keyword evidence="4" id="KW-1185">Reference proteome</keyword>
<comment type="caution">
    <text evidence="3">The sequence shown here is derived from an EMBL/GenBank/DDBJ whole genome shotgun (WGS) entry which is preliminary data.</text>
</comment>
<organism evidence="3 4">
    <name type="scientific">Nitzschia inconspicua</name>
    <dbReference type="NCBI Taxonomy" id="303405"/>
    <lineage>
        <taxon>Eukaryota</taxon>
        <taxon>Sar</taxon>
        <taxon>Stramenopiles</taxon>
        <taxon>Ochrophyta</taxon>
        <taxon>Bacillariophyta</taxon>
        <taxon>Bacillariophyceae</taxon>
        <taxon>Bacillariophycidae</taxon>
        <taxon>Bacillariales</taxon>
        <taxon>Bacillariaceae</taxon>
        <taxon>Nitzschia</taxon>
    </lineage>
</organism>
<sequence>MSTEHVGVGQSDADGSKLSLSSADSGIESKDSRDRCRSQDTVETADIDDSSSNGSDDGEDGDDDDGEDNGDCHNDVSVSEHDSDRDAKCSSKSLTSLSSKASSSTTRPVSSKSVSSPQSPKSSSSVAKYENGPTPDEVRRLKEKLQRSLEEEKRLLGVQQQLLVQMEEIEHAIIVAEHEERLARVASQQAHLMTLLDRAKESEVAQGLQA</sequence>
<reference evidence="3" key="1">
    <citation type="journal article" date="2021" name="Sci. Rep.">
        <title>Diploid genomic architecture of Nitzschia inconspicua, an elite biomass production diatom.</title>
        <authorList>
            <person name="Oliver A."/>
            <person name="Podell S."/>
            <person name="Pinowska A."/>
            <person name="Traller J.C."/>
            <person name="Smith S.R."/>
            <person name="McClure R."/>
            <person name="Beliaev A."/>
            <person name="Bohutskyi P."/>
            <person name="Hill E.A."/>
            <person name="Rabines A."/>
            <person name="Zheng H."/>
            <person name="Allen L.Z."/>
            <person name="Kuo A."/>
            <person name="Grigoriev I.V."/>
            <person name="Allen A.E."/>
            <person name="Hazlebeck D."/>
            <person name="Allen E.E."/>
        </authorList>
    </citation>
    <scope>NUCLEOTIDE SEQUENCE</scope>
    <source>
        <strain evidence="3">Hildebrandi</strain>
    </source>
</reference>
<dbReference type="EMBL" id="JAGRRH010000038">
    <property type="protein sequence ID" value="KAG7339226.1"/>
    <property type="molecule type" value="Genomic_DNA"/>
</dbReference>
<feature type="compositionally biased region" description="Low complexity" evidence="1">
    <location>
        <begin position="90"/>
        <end position="128"/>
    </location>
</feature>
<accession>A0A9K3L9P9</accession>
<feature type="compositionally biased region" description="Acidic residues" evidence="1">
    <location>
        <begin position="56"/>
        <end position="69"/>
    </location>
</feature>
<name>A0A9K3L9P9_9STRA</name>
<gene>
    <name evidence="3" type="ORF">IV203_002096</name>
    <name evidence="2" type="ORF">IV203_002432</name>
</gene>
<protein>
    <submittedName>
        <fullName evidence="3">Uncharacterized protein</fullName>
    </submittedName>
</protein>
<feature type="compositionally biased region" description="Basic and acidic residues" evidence="1">
    <location>
        <begin position="27"/>
        <end position="40"/>
    </location>
</feature>
<reference evidence="3" key="2">
    <citation type="submission" date="2021-04" db="EMBL/GenBank/DDBJ databases">
        <authorList>
            <person name="Podell S."/>
        </authorList>
    </citation>
    <scope>NUCLEOTIDE SEQUENCE</scope>
    <source>
        <strain evidence="3">Hildebrandi</strain>
    </source>
</reference>
<evidence type="ECO:0000313" key="4">
    <source>
        <dbReference type="Proteomes" id="UP000693970"/>
    </source>
</evidence>
<evidence type="ECO:0000256" key="1">
    <source>
        <dbReference type="SAM" id="MobiDB-lite"/>
    </source>
</evidence>
<proteinExistence type="predicted"/>
<evidence type="ECO:0000313" key="2">
    <source>
        <dbReference type="EMBL" id="KAG7339226.1"/>
    </source>
</evidence>
<evidence type="ECO:0000313" key="3">
    <source>
        <dbReference type="EMBL" id="KAG7357408.1"/>
    </source>
</evidence>